<accession>A0ACC2S5Q3</accession>
<keyword evidence="2" id="KW-1185">Reference proteome</keyword>
<protein>
    <submittedName>
        <fullName evidence="1">Uncharacterized protein</fullName>
    </submittedName>
</protein>
<proteinExistence type="predicted"/>
<comment type="caution">
    <text evidence="1">The sequence shown here is derived from an EMBL/GenBank/DDBJ whole genome shotgun (WGS) entry which is preliminary data.</text>
</comment>
<evidence type="ECO:0000313" key="1">
    <source>
        <dbReference type="EMBL" id="KAJ9057593.1"/>
    </source>
</evidence>
<organism evidence="1 2">
    <name type="scientific">Entomophthora muscae</name>
    <dbReference type="NCBI Taxonomy" id="34485"/>
    <lineage>
        <taxon>Eukaryota</taxon>
        <taxon>Fungi</taxon>
        <taxon>Fungi incertae sedis</taxon>
        <taxon>Zoopagomycota</taxon>
        <taxon>Entomophthoromycotina</taxon>
        <taxon>Entomophthoromycetes</taxon>
        <taxon>Entomophthorales</taxon>
        <taxon>Entomophthoraceae</taxon>
        <taxon>Entomophthora</taxon>
    </lineage>
</organism>
<reference evidence="1" key="1">
    <citation type="submission" date="2022-04" db="EMBL/GenBank/DDBJ databases">
        <title>Genome of the entomopathogenic fungus Entomophthora muscae.</title>
        <authorList>
            <person name="Elya C."/>
            <person name="Lovett B.R."/>
            <person name="Lee E."/>
            <person name="Macias A.M."/>
            <person name="Hajek A.E."/>
            <person name="De Bivort B.L."/>
            <person name="Kasson M.T."/>
            <person name="De Fine Licht H.H."/>
            <person name="Stajich J.E."/>
        </authorList>
    </citation>
    <scope>NUCLEOTIDE SEQUENCE</scope>
    <source>
        <strain evidence="1">Berkeley</strain>
    </source>
</reference>
<dbReference type="EMBL" id="QTSX02005781">
    <property type="protein sequence ID" value="KAJ9057593.1"/>
    <property type="molecule type" value="Genomic_DNA"/>
</dbReference>
<dbReference type="Proteomes" id="UP001165960">
    <property type="component" value="Unassembled WGS sequence"/>
</dbReference>
<evidence type="ECO:0000313" key="2">
    <source>
        <dbReference type="Proteomes" id="UP001165960"/>
    </source>
</evidence>
<name>A0ACC2S5Q3_9FUNG</name>
<gene>
    <name evidence="1" type="ORF">DSO57_1021138</name>
</gene>
<sequence length="67" mass="6496">MQFSTIATLFFASAIASQATNTTNATAPVNGTNSTGSGNSTTSKSNDAAMLGSKVILAVAAAIAGSL</sequence>